<dbReference type="InterPro" id="IPR023416">
    <property type="entry name" value="Transthyretin/HIU_hydrolase_d"/>
</dbReference>
<dbReference type="PRINTS" id="PR00189">
    <property type="entry name" value="TRNSTHYRETIN"/>
</dbReference>
<gene>
    <name evidence="10" type="ORF">BWQ96_02496</name>
</gene>
<feature type="binding site" evidence="7">
    <location>
        <position position="10"/>
    </location>
    <ligand>
        <name>substrate</name>
    </ligand>
</feature>
<proteinExistence type="inferred from homology"/>
<protein>
    <recommendedName>
        <fullName evidence="8">5-hydroxyisourate hydrolase</fullName>
        <shortName evidence="8">HIU hydrolase</shortName>
        <shortName evidence="8">HIUHase</shortName>
        <ecNumber evidence="8">3.5.2.17</ecNumber>
    </recommendedName>
</protein>
<evidence type="ECO:0000256" key="4">
    <source>
        <dbReference type="ARBA" id="ARBA00011881"/>
    </source>
</evidence>
<reference evidence="10 11" key="1">
    <citation type="journal article" date="2018" name="Mol. Biol. Evol.">
        <title>Analysis of the draft genome of the red seaweed Gracilariopsis chorda provides insights into genome size evolution in Rhodophyta.</title>
        <authorList>
            <person name="Lee J."/>
            <person name="Yang E.C."/>
            <person name="Graf L."/>
            <person name="Yang J.H."/>
            <person name="Qiu H."/>
            <person name="Zel Zion U."/>
            <person name="Chan C.X."/>
            <person name="Stephens T.G."/>
            <person name="Weber A.P.M."/>
            <person name="Boo G.H."/>
            <person name="Boo S.M."/>
            <person name="Kim K.M."/>
            <person name="Shin Y."/>
            <person name="Jung M."/>
            <person name="Lee S.J."/>
            <person name="Yim H.S."/>
            <person name="Lee J.H."/>
            <person name="Bhattacharya D."/>
            <person name="Yoon H.S."/>
        </authorList>
    </citation>
    <scope>NUCLEOTIDE SEQUENCE [LARGE SCALE GENOMIC DNA]</scope>
    <source>
        <strain evidence="10 11">SKKU-2015</strain>
        <tissue evidence="10">Whole body</tissue>
    </source>
</reference>
<dbReference type="AlphaFoldDB" id="A0A2V3J088"/>
<dbReference type="PROSITE" id="PS00768">
    <property type="entry name" value="TRANSTHYRETIN_1"/>
    <property type="match status" value="1"/>
</dbReference>
<feature type="domain" description="Transthyretin/hydroxyisourate hydrolase" evidence="9">
    <location>
        <begin position="2"/>
        <end position="116"/>
    </location>
</feature>
<dbReference type="InterPro" id="IPR023419">
    <property type="entry name" value="Transthyretin_CS"/>
</dbReference>
<dbReference type="Proteomes" id="UP000247409">
    <property type="component" value="Unassembled WGS sequence"/>
</dbReference>
<sequence length="117" mass="12963">MSQKSPITTHVLDTSTGNPAAGLEVVLFQKTVGNDEIMISTKTCNQDGRVGDLISHSRVWTPGIYRLRFATGKYFSAKGQKTFYPHSDVTFEVDDTSSHYHVPLLLSPFGYSTYRGS</sequence>
<dbReference type="SMART" id="SM00095">
    <property type="entry name" value="TR_THY"/>
    <property type="match status" value="1"/>
</dbReference>
<comment type="function">
    <text evidence="2">Catalyzes the hydrolysis of 5-hydroxyisourate (HIU) to 2-oxo-4-hydroxy-4-carboxy-5-ureidoimidazoline (OHCU).</text>
</comment>
<comment type="caution">
    <text evidence="10">The sequence shown here is derived from an EMBL/GenBank/DDBJ whole genome shotgun (WGS) entry which is preliminary data.</text>
</comment>
<dbReference type="NCBIfam" id="TIGR02962">
    <property type="entry name" value="hdxy_isourate"/>
    <property type="match status" value="1"/>
</dbReference>
<dbReference type="InterPro" id="IPR000895">
    <property type="entry name" value="Transthyretin/HIU_hydrolase"/>
</dbReference>
<dbReference type="Gene3D" id="2.60.40.180">
    <property type="entry name" value="Transthyretin/hydroxyisourate hydrolase domain"/>
    <property type="match status" value="1"/>
</dbReference>
<evidence type="ECO:0000256" key="3">
    <source>
        <dbReference type="ARBA" id="ARBA00009850"/>
    </source>
</evidence>
<dbReference type="PROSITE" id="PS00769">
    <property type="entry name" value="TRANSTHYRETIN_2"/>
    <property type="match status" value="1"/>
</dbReference>
<dbReference type="PANTHER" id="PTHR10395:SF7">
    <property type="entry name" value="5-HYDROXYISOURATE HYDROLASE"/>
    <property type="match status" value="1"/>
</dbReference>
<dbReference type="InterPro" id="IPR023418">
    <property type="entry name" value="Thyroxine_BS"/>
</dbReference>
<dbReference type="GO" id="GO:0033971">
    <property type="term" value="F:hydroxyisourate hydrolase activity"/>
    <property type="evidence" value="ECO:0007669"/>
    <property type="project" value="UniProtKB-EC"/>
</dbReference>
<evidence type="ECO:0000256" key="5">
    <source>
        <dbReference type="ARBA" id="ARBA00022631"/>
    </source>
</evidence>
<evidence type="ECO:0000313" key="11">
    <source>
        <dbReference type="Proteomes" id="UP000247409"/>
    </source>
</evidence>
<evidence type="ECO:0000256" key="2">
    <source>
        <dbReference type="ARBA" id="ARBA00002704"/>
    </source>
</evidence>
<evidence type="ECO:0000259" key="9">
    <source>
        <dbReference type="SMART" id="SM00095"/>
    </source>
</evidence>
<comment type="catalytic activity">
    <reaction evidence="1 8">
        <text>5-hydroxyisourate + H2O = 5-hydroxy-2-oxo-4-ureido-2,5-dihydro-1H-imidazole-5-carboxylate + H(+)</text>
        <dbReference type="Rhea" id="RHEA:23736"/>
        <dbReference type="ChEBI" id="CHEBI:15377"/>
        <dbReference type="ChEBI" id="CHEBI:15378"/>
        <dbReference type="ChEBI" id="CHEBI:18072"/>
        <dbReference type="ChEBI" id="CHEBI:58639"/>
        <dbReference type="EC" id="3.5.2.17"/>
    </reaction>
</comment>
<dbReference type="CDD" id="cd05822">
    <property type="entry name" value="TLP_HIUase"/>
    <property type="match status" value="1"/>
</dbReference>
<dbReference type="InterPro" id="IPR036817">
    <property type="entry name" value="Transthyretin/HIU_hydrolase_sf"/>
</dbReference>
<accession>A0A2V3J088</accession>
<dbReference type="OrthoDB" id="10265230at2759"/>
<name>A0A2V3J088_9FLOR</name>
<keyword evidence="11" id="KW-1185">Reference proteome</keyword>
<comment type="similarity">
    <text evidence="3 8">Belongs to the transthyretin family. 5-hydroxyisourate hydrolase subfamily.</text>
</comment>
<dbReference type="STRING" id="448386.A0A2V3J088"/>
<comment type="subunit">
    <text evidence="4 8">Homotetramer.</text>
</comment>
<organism evidence="10 11">
    <name type="scientific">Gracilariopsis chorda</name>
    <dbReference type="NCBI Taxonomy" id="448386"/>
    <lineage>
        <taxon>Eukaryota</taxon>
        <taxon>Rhodophyta</taxon>
        <taxon>Florideophyceae</taxon>
        <taxon>Rhodymeniophycidae</taxon>
        <taxon>Gracilariales</taxon>
        <taxon>Gracilariaceae</taxon>
        <taxon>Gracilariopsis</taxon>
    </lineage>
</organism>
<dbReference type="GO" id="GO:0006144">
    <property type="term" value="P:purine nucleobase metabolic process"/>
    <property type="evidence" value="ECO:0007669"/>
    <property type="project" value="UniProtKB-KW"/>
</dbReference>
<dbReference type="PANTHER" id="PTHR10395">
    <property type="entry name" value="URICASE AND TRANSTHYRETIN-RELATED"/>
    <property type="match status" value="1"/>
</dbReference>
<dbReference type="Pfam" id="PF00576">
    <property type="entry name" value="Transthyretin"/>
    <property type="match status" value="1"/>
</dbReference>
<dbReference type="EC" id="3.5.2.17" evidence="8"/>
<feature type="binding site" evidence="7">
    <location>
        <position position="49"/>
    </location>
    <ligand>
        <name>substrate</name>
    </ligand>
</feature>
<evidence type="ECO:0000256" key="8">
    <source>
        <dbReference type="RuleBase" id="RU361270"/>
    </source>
</evidence>
<evidence type="ECO:0000256" key="7">
    <source>
        <dbReference type="PIRSR" id="PIRSR600895-51"/>
    </source>
</evidence>
<feature type="binding site" evidence="7">
    <location>
        <position position="114"/>
    </location>
    <ligand>
        <name>substrate</name>
    </ligand>
</feature>
<evidence type="ECO:0000256" key="6">
    <source>
        <dbReference type="ARBA" id="ARBA00022801"/>
    </source>
</evidence>
<dbReference type="EMBL" id="NBIV01000020">
    <property type="protein sequence ID" value="PXF47814.1"/>
    <property type="molecule type" value="Genomic_DNA"/>
</dbReference>
<evidence type="ECO:0000256" key="1">
    <source>
        <dbReference type="ARBA" id="ARBA00001043"/>
    </source>
</evidence>
<dbReference type="SUPFAM" id="SSF49472">
    <property type="entry name" value="Transthyretin (synonym: prealbumin)"/>
    <property type="match status" value="1"/>
</dbReference>
<dbReference type="InterPro" id="IPR014306">
    <property type="entry name" value="Hydroxyisourate_hydrolase"/>
</dbReference>
<evidence type="ECO:0000313" key="10">
    <source>
        <dbReference type="EMBL" id="PXF47814.1"/>
    </source>
</evidence>
<keyword evidence="5 8" id="KW-0659">Purine metabolism</keyword>
<keyword evidence="6 8" id="KW-0378">Hydrolase</keyword>